<comment type="caution">
    <text evidence="2">The sequence shown here is derived from an EMBL/GenBank/DDBJ whole genome shotgun (WGS) entry which is preliminary data.</text>
</comment>
<organism evidence="2 3">
    <name type="scientific">Streptomyces rubradiris</name>
    <name type="common">Streptomyces achromogenes subsp. rubradiris</name>
    <dbReference type="NCBI Taxonomy" id="285531"/>
    <lineage>
        <taxon>Bacteria</taxon>
        <taxon>Bacillati</taxon>
        <taxon>Actinomycetota</taxon>
        <taxon>Actinomycetes</taxon>
        <taxon>Kitasatosporales</taxon>
        <taxon>Streptomycetaceae</taxon>
        <taxon>Streptomyces</taxon>
    </lineage>
</organism>
<feature type="region of interest" description="Disordered" evidence="1">
    <location>
        <begin position="53"/>
        <end position="77"/>
    </location>
</feature>
<feature type="region of interest" description="Disordered" evidence="1">
    <location>
        <begin position="100"/>
        <end position="120"/>
    </location>
</feature>
<protein>
    <submittedName>
        <fullName evidence="2">Uncharacterized protein</fullName>
    </submittedName>
</protein>
<feature type="compositionally biased region" description="Basic and acidic residues" evidence="1">
    <location>
        <begin position="100"/>
        <end position="109"/>
    </location>
</feature>
<evidence type="ECO:0000313" key="3">
    <source>
        <dbReference type="Proteomes" id="UP000646738"/>
    </source>
</evidence>
<gene>
    <name evidence="2" type="ORF">Srubr_19800</name>
</gene>
<proteinExistence type="predicted"/>
<feature type="compositionally biased region" description="Basic and acidic residues" evidence="1">
    <location>
        <begin position="58"/>
        <end position="70"/>
    </location>
</feature>
<dbReference type="RefSeq" id="WP_373313597.1">
    <property type="nucleotide sequence ID" value="NZ_JBIBAC010000016.1"/>
</dbReference>
<evidence type="ECO:0000256" key="1">
    <source>
        <dbReference type="SAM" id="MobiDB-lite"/>
    </source>
</evidence>
<name>A0ABQ3R8G0_STRRR</name>
<accession>A0ABQ3R8G0</accession>
<dbReference type="Proteomes" id="UP000646738">
    <property type="component" value="Unassembled WGS sequence"/>
</dbReference>
<sequence>MPRPLTRKRTAAPYERARLVAGALAVRVRAARRAERLGCRPRPYAVAVPAAAGSYPRPFRDGRKDGRLPEPDTGVDVDAVEQTRRTLEAVTAKVTATIRDSRRAREAARSLRPQPAPAAV</sequence>
<evidence type="ECO:0000313" key="2">
    <source>
        <dbReference type="EMBL" id="GHI52134.1"/>
    </source>
</evidence>
<reference evidence="3" key="1">
    <citation type="submission" date="2023-07" db="EMBL/GenBank/DDBJ databases">
        <title>Whole genome shotgun sequence of Streptomyces achromogenes subsp. rubradiris NBRC 14000.</title>
        <authorList>
            <person name="Komaki H."/>
            <person name="Tamura T."/>
        </authorList>
    </citation>
    <scope>NUCLEOTIDE SEQUENCE [LARGE SCALE GENOMIC DNA]</scope>
    <source>
        <strain evidence="3">NBRC 14000</strain>
    </source>
</reference>
<dbReference type="EMBL" id="BNEA01000007">
    <property type="protein sequence ID" value="GHI52134.1"/>
    <property type="molecule type" value="Genomic_DNA"/>
</dbReference>
<keyword evidence="3" id="KW-1185">Reference proteome</keyword>